<keyword evidence="2" id="KW-1133">Transmembrane helix</keyword>
<evidence type="ECO:0000313" key="5">
    <source>
        <dbReference type="Proteomes" id="UP001175353"/>
    </source>
</evidence>
<dbReference type="Proteomes" id="UP001175353">
    <property type="component" value="Unassembled WGS sequence"/>
</dbReference>
<dbReference type="EMBL" id="JAUJLE010000226">
    <property type="protein sequence ID" value="KAK0966772.1"/>
    <property type="molecule type" value="Genomic_DNA"/>
</dbReference>
<evidence type="ECO:0000256" key="1">
    <source>
        <dbReference type="SAM" id="MobiDB-lite"/>
    </source>
</evidence>
<evidence type="ECO:0000256" key="2">
    <source>
        <dbReference type="SAM" id="Phobius"/>
    </source>
</evidence>
<accession>A0AAN6K646</accession>
<keyword evidence="2" id="KW-0472">Membrane</keyword>
<reference evidence="4" key="1">
    <citation type="submission" date="2023-06" db="EMBL/GenBank/DDBJ databases">
        <title>Black Yeasts Isolated from many extreme environments.</title>
        <authorList>
            <person name="Coleine C."/>
            <person name="Stajich J.E."/>
            <person name="Selbmann L."/>
        </authorList>
    </citation>
    <scope>NUCLEOTIDE SEQUENCE</scope>
    <source>
        <strain evidence="4">CCFEE 5200</strain>
    </source>
</reference>
<evidence type="ECO:0000313" key="4">
    <source>
        <dbReference type="EMBL" id="KAK0966772.1"/>
    </source>
</evidence>
<gene>
    <name evidence="4" type="ORF">LTR91_017441</name>
</gene>
<keyword evidence="5" id="KW-1185">Reference proteome</keyword>
<organism evidence="4 5">
    <name type="scientific">Friedmanniomyces endolithicus</name>
    <dbReference type="NCBI Taxonomy" id="329885"/>
    <lineage>
        <taxon>Eukaryota</taxon>
        <taxon>Fungi</taxon>
        <taxon>Dikarya</taxon>
        <taxon>Ascomycota</taxon>
        <taxon>Pezizomycotina</taxon>
        <taxon>Dothideomycetes</taxon>
        <taxon>Dothideomycetidae</taxon>
        <taxon>Mycosphaerellales</taxon>
        <taxon>Teratosphaeriaceae</taxon>
        <taxon>Friedmanniomyces</taxon>
    </lineage>
</organism>
<feature type="signal peptide" evidence="3">
    <location>
        <begin position="1"/>
        <end position="18"/>
    </location>
</feature>
<feature type="chain" id="PRO_5042977163" description="Mid2 domain-containing protein" evidence="3">
    <location>
        <begin position="19"/>
        <end position="258"/>
    </location>
</feature>
<sequence>MRAPTLVLLSLLAGYALAQTATITEYVTVPPTTTSNLSAGGPVRQVATDAASSTAKQSTLVTSASSTLSGAGSISTAAQALSTVAPAAPAETSSNATSYDGGSSGSGSGAAVNTDAGASGSGSSFSISKGGLAAIIVVVVIVALFGIASTILFMVAKRRQWNIRASIRRASRRITGRRGAPPTPRTPGANNRRTAVNAGRLASPRVDGRPAKHVGHTARPGAGVAARDLEKGGLGVGATGTAKPQGLGRQKLWGNDGK</sequence>
<proteinExistence type="predicted"/>
<dbReference type="AlphaFoldDB" id="A0AAN6K646"/>
<keyword evidence="3" id="KW-0732">Signal</keyword>
<feature type="region of interest" description="Disordered" evidence="1">
    <location>
        <begin position="203"/>
        <end position="258"/>
    </location>
</feature>
<comment type="caution">
    <text evidence="4">The sequence shown here is derived from an EMBL/GenBank/DDBJ whole genome shotgun (WGS) entry which is preliminary data.</text>
</comment>
<name>A0AAN6K646_9PEZI</name>
<feature type="transmembrane region" description="Helical" evidence="2">
    <location>
        <begin position="132"/>
        <end position="156"/>
    </location>
</feature>
<evidence type="ECO:0000256" key="3">
    <source>
        <dbReference type="SAM" id="SignalP"/>
    </source>
</evidence>
<keyword evidence="2" id="KW-0812">Transmembrane</keyword>
<evidence type="ECO:0008006" key="6">
    <source>
        <dbReference type="Google" id="ProtNLM"/>
    </source>
</evidence>
<protein>
    <recommendedName>
        <fullName evidence="6">Mid2 domain-containing protein</fullName>
    </recommendedName>
</protein>